<dbReference type="OrthoDB" id="2530148at2"/>
<keyword evidence="5" id="KW-1185">Reference proteome</keyword>
<protein>
    <recommendedName>
        <fullName evidence="3">Alginate lyase domain-containing protein</fullName>
    </recommendedName>
</protein>
<dbReference type="InterPro" id="IPR008929">
    <property type="entry name" value="Chondroitin_lyas"/>
</dbReference>
<evidence type="ECO:0000256" key="1">
    <source>
        <dbReference type="ARBA" id="ARBA00022729"/>
    </source>
</evidence>
<evidence type="ECO:0000256" key="2">
    <source>
        <dbReference type="ARBA" id="ARBA00023239"/>
    </source>
</evidence>
<dbReference type="InterPro" id="IPR008397">
    <property type="entry name" value="Alginate_lyase_dom"/>
</dbReference>
<accession>A0A369QIY4</accession>
<dbReference type="Proteomes" id="UP000253919">
    <property type="component" value="Unassembled WGS sequence"/>
</dbReference>
<evidence type="ECO:0000313" key="5">
    <source>
        <dbReference type="Proteomes" id="UP000253919"/>
    </source>
</evidence>
<keyword evidence="2" id="KW-0456">Lyase</keyword>
<dbReference type="SUPFAM" id="SSF48230">
    <property type="entry name" value="Chondroitin AC/alginate lyase"/>
    <property type="match status" value="1"/>
</dbReference>
<dbReference type="Pfam" id="PF05426">
    <property type="entry name" value="Alginate_lyase"/>
    <property type="match status" value="2"/>
</dbReference>
<feature type="domain" description="Alginate lyase" evidence="3">
    <location>
        <begin position="173"/>
        <end position="377"/>
    </location>
</feature>
<keyword evidence="1" id="KW-0732">Signal</keyword>
<feature type="domain" description="Alginate lyase" evidence="3">
    <location>
        <begin position="422"/>
        <end position="488"/>
    </location>
</feature>
<dbReference type="Gene3D" id="1.50.10.100">
    <property type="entry name" value="Chondroitin AC/alginate lyase"/>
    <property type="match status" value="1"/>
</dbReference>
<evidence type="ECO:0000313" key="4">
    <source>
        <dbReference type="EMBL" id="RDC63217.1"/>
    </source>
</evidence>
<dbReference type="AlphaFoldDB" id="A0A369QIY4"/>
<evidence type="ECO:0000259" key="3">
    <source>
        <dbReference type="Pfam" id="PF05426"/>
    </source>
</evidence>
<gene>
    <name evidence="4" type="ORF">AHMF7616_01818</name>
</gene>
<reference evidence="4 5" key="1">
    <citation type="submission" date="2018-04" db="EMBL/GenBank/DDBJ databases">
        <title>Adhaeribacter sp. HMF7616 genome sequencing and assembly.</title>
        <authorList>
            <person name="Kang H."/>
            <person name="Kang J."/>
            <person name="Cha I."/>
            <person name="Kim H."/>
            <person name="Joh K."/>
        </authorList>
    </citation>
    <scope>NUCLEOTIDE SEQUENCE [LARGE SCALE GENOMIC DNA]</scope>
    <source>
        <strain evidence="4 5">HMF7616</strain>
    </source>
</reference>
<comment type="caution">
    <text evidence="4">The sequence shown here is derived from an EMBL/GenBank/DDBJ whole genome shotgun (WGS) entry which is preliminary data.</text>
</comment>
<dbReference type="RefSeq" id="WP_115372556.1">
    <property type="nucleotide sequence ID" value="NZ_QASA01000001.1"/>
</dbReference>
<dbReference type="GO" id="GO:0016829">
    <property type="term" value="F:lyase activity"/>
    <property type="evidence" value="ECO:0007669"/>
    <property type="project" value="UniProtKB-KW"/>
</dbReference>
<name>A0A369QIY4_9BACT</name>
<dbReference type="EMBL" id="QASA01000001">
    <property type="protein sequence ID" value="RDC63217.1"/>
    <property type="molecule type" value="Genomic_DNA"/>
</dbReference>
<dbReference type="GO" id="GO:0042597">
    <property type="term" value="C:periplasmic space"/>
    <property type="evidence" value="ECO:0007669"/>
    <property type="project" value="InterPro"/>
</dbReference>
<organism evidence="4 5">
    <name type="scientific">Adhaeribacter pallidiroseus</name>
    <dbReference type="NCBI Taxonomy" id="2072847"/>
    <lineage>
        <taxon>Bacteria</taxon>
        <taxon>Pseudomonadati</taxon>
        <taxon>Bacteroidota</taxon>
        <taxon>Cytophagia</taxon>
        <taxon>Cytophagales</taxon>
        <taxon>Hymenobacteraceae</taxon>
        <taxon>Adhaeribacter</taxon>
    </lineage>
</organism>
<sequence length="565" mass="63627">MGKGTFTPKMISADQIAQDLPAIDNNAEELRNSQASNSTYCDLESETPNEDFYLQTEYEADLDLLLLQVDIDNDPRVPPPVAPGPDNSMGTLLNGQPPLSWSFSSLSTKANLYKAVISGHSNQYFLKKAVERLETIIANGNLLQKTPYGIAPKPATFNYLDENGSTITKPMVATDSPNDYVSLATYWWPDLNSADGLPYIVHDGKPNPEATAIPDHSLLHDICHDIQFLGLAYYFTKKDAYAAQAIALLRAFFLDPITRMNPHLRYAQIIMGANKGNGRCIGFVDAELLPELLNGYQLLQESPALIAAPEVDAGMKEWFRQFWQWLTTHYETVPPKGSAAFYHYQMMKEIKTVKNNIRCAYELQVISYAQFIGENAWAVQEINAILKDSKTELGLISEQILPENGIFKVKDKTGEEKEYPVPAGTMPKEMKRAKPATYCQKNLDLLLRLCVLAENAGVDLWNYTSPGGSSVKKAIEAIWYFNINPQEWPRSENEDLADPKVYRIFRHTIRRASGAWLQDKTLQNNVQTYLQRLDELVGAQSGYSEVAYRKGLDWQLLIHKLGYTF</sequence>
<proteinExistence type="predicted"/>